<proteinExistence type="predicted"/>
<gene>
    <name evidence="1" type="ORF">PLgW1_53</name>
</gene>
<reference evidence="1" key="1">
    <citation type="submission" date="2017-04" db="EMBL/GenBank/DDBJ databases">
        <title>Genome sequence and comparative analysis of three virulent Lactococcus garvieae phages, novel phages with genome architecture linking the 936 group phages of Lactococcus lactis.</title>
        <authorList>
            <person name="Hoai T.D."/>
            <person name="Nishiki I."/>
            <person name="Yoshida T."/>
            <person name="Nakai T."/>
        </authorList>
    </citation>
    <scope>NUCLEOTIDE SEQUENCE [LARGE SCALE GENOMIC DNA]</scope>
</reference>
<evidence type="ECO:0000313" key="1">
    <source>
        <dbReference type="EMBL" id="ARQ94864.1"/>
    </source>
</evidence>
<evidence type="ECO:0000313" key="2">
    <source>
        <dbReference type="Proteomes" id="UP000251251"/>
    </source>
</evidence>
<name>A0A2Z2GPW4_9CAUD</name>
<organism evidence="1 2">
    <name type="scientific">Lactococcus phage PLgW-1</name>
    <dbReference type="NCBI Taxonomy" id="1983536"/>
    <lineage>
        <taxon>Viruses</taxon>
        <taxon>Duplodnaviria</taxon>
        <taxon>Heunggongvirae</taxon>
        <taxon>Uroviricota</taxon>
        <taxon>Caudoviricetes</taxon>
        <taxon>Uwajimavirus</taxon>
        <taxon>Uwajimavirus PLgW1</taxon>
    </lineage>
</organism>
<sequence length="51" mass="6082">MIDFKGNVFSENDCKWVVEQFSFETAQRILFMAHEKGELSDELYIKYSEDI</sequence>
<dbReference type="EMBL" id="KY888143">
    <property type="protein sequence ID" value="ARQ94864.1"/>
    <property type="molecule type" value="Genomic_DNA"/>
</dbReference>
<dbReference type="Proteomes" id="UP000251251">
    <property type="component" value="Segment"/>
</dbReference>
<protein>
    <submittedName>
        <fullName evidence="1">Uncharacterized protein</fullName>
    </submittedName>
</protein>
<keyword evidence="2" id="KW-1185">Reference proteome</keyword>
<accession>A0A2Z2GPW4</accession>